<protein>
    <submittedName>
        <fullName evidence="1">Chromosome partitioning protein ParA</fullName>
    </submittedName>
</protein>
<dbReference type="InterPro" id="IPR027417">
    <property type="entry name" value="P-loop_NTPase"/>
</dbReference>
<dbReference type="SUPFAM" id="SSF52540">
    <property type="entry name" value="P-loop containing nucleoside triphosphate hydrolases"/>
    <property type="match status" value="1"/>
</dbReference>
<dbReference type="PIRSF" id="PIRSF009320">
    <property type="entry name" value="Nuc_binding_HP_1000"/>
    <property type="match status" value="1"/>
</dbReference>
<dbReference type="AlphaFoldDB" id="A0A916Z918"/>
<dbReference type="OrthoDB" id="113462at2"/>
<evidence type="ECO:0000313" key="1">
    <source>
        <dbReference type="EMBL" id="GGD82267.1"/>
    </source>
</evidence>
<reference evidence="1" key="2">
    <citation type="submission" date="2020-09" db="EMBL/GenBank/DDBJ databases">
        <authorList>
            <person name="Sun Q."/>
            <person name="Zhou Y."/>
        </authorList>
    </citation>
    <scope>NUCLEOTIDE SEQUENCE</scope>
    <source>
        <strain evidence="1">CGMCC 1.15360</strain>
    </source>
</reference>
<dbReference type="PANTHER" id="PTHR13696">
    <property type="entry name" value="P-LOOP CONTAINING NUCLEOSIDE TRIPHOSPHATE HYDROLASE"/>
    <property type="match status" value="1"/>
</dbReference>
<gene>
    <name evidence="1" type="ORF">GCM10010990_35330</name>
</gene>
<evidence type="ECO:0000313" key="2">
    <source>
        <dbReference type="Proteomes" id="UP000612349"/>
    </source>
</evidence>
<dbReference type="CDD" id="cd02042">
    <property type="entry name" value="ParAB_family"/>
    <property type="match status" value="1"/>
</dbReference>
<dbReference type="PANTHER" id="PTHR13696:SF96">
    <property type="entry name" value="COBQ_COBB_MIND_PARA NUCLEOTIDE BINDING DOMAIN-CONTAINING PROTEIN"/>
    <property type="match status" value="1"/>
</dbReference>
<organism evidence="1 2">
    <name type="scientific">Croceicoccus mobilis</name>
    <dbReference type="NCBI Taxonomy" id="1703339"/>
    <lineage>
        <taxon>Bacteria</taxon>
        <taxon>Pseudomonadati</taxon>
        <taxon>Pseudomonadota</taxon>
        <taxon>Alphaproteobacteria</taxon>
        <taxon>Sphingomonadales</taxon>
        <taxon>Erythrobacteraceae</taxon>
        <taxon>Croceicoccus</taxon>
    </lineage>
</organism>
<reference evidence="1" key="1">
    <citation type="journal article" date="2014" name="Int. J. Syst. Evol. Microbiol.">
        <title>Complete genome sequence of Corynebacterium casei LMG S-19264T (=DSM 44701T), isolated from a smear-ripened cheese.</title>
        <authorList>
            <consortium name="US DOE Joint Genome Institute (JGI-PGF)"/>
            <person name="Walter F."/>
            <person name="Albersmeier A."/>
            <person name="Kalinowski J."/>
            <person name="Ruckert C."/>
        </authorList>
    </citation>
    <scope>NUCLEOTIDE SEQUENCE</scope>
    <source>
        <strain evidence="1">CGMCC 1.15360</strain>
    </source>
</reference>
<dbReference type="Gene3D" id="3.40.50.300">
    <property type="entry name" value="P-loop containing nucleotide triphosphate hydrolases"/>
    <property type="match status" value="1"/>
</dbReference>
<dbReference type="RefSeq" id="WP_066769476.1">
    <property type="nucleotide sequence ID" value="NZ_BMIP01000011.1"/>
</dbReference>
<sequence>MPVIAAANSKGGAGKSTLIMVLACALAEHGASVTVIDADPQRTIGGWSDAADKLPVKVRYDVDEDSIRKVIEEEARKAQFVLVDIQGRASRLMSRVLMACDLALIPLSPSECDADPAARTVELIMECGADSRREIPFRIVFNRTNPSIATTSEREIIADIREAGFPLLKGHLHDRQAYRLMYSRKCSLFDLDETKVSNLDKAKINSQELLEEILTVLREGKTEVVPVIGAEAE</sequence>
<dbReference type="EMBL" id="BMIP01000011">
    <property type="protein sequence ID" value="GGD82267.1"/>
    <property type="molecule type" value="Genomic_DNA"/>
</dbReference>
<dbReference type="Pfam" id="PF07015">
    <property type="entry name" value="VirC1"/>
    <property type="match status" value="1"/>
</dbReference>
<dbReference type="InterPro" id="IPR050678">
    <property type="entry name" value="DNA_Partitioning_ATPase"/>
</dbReference>
<comment type="caution">
    <text evidence="1">The sequence shown here is derived from an EMBL/GenBank/DDBJ whole genome shotgun (WGS) entry which is preliminary data.</text>
</comment>
<name>A0A916Z918_9SPHN</name>
<proteinExistence type="predicted"/>
<dbReference type="Proteomes" id="UP000612349">
    <property type="component" value="Unassembled WGS sequence"/>
</dbReference>
<keyword evidence="2" id="KW-1185">Reference proteome</keyword>
<dbReference type="InterPro" id="IPR009744">
    <property type="entry name" value="VirC1"/>
</dbReference>
<accession>A0A916Z918</accession>